<sequence>MWTYLRSNIRIGSSIIFVSNETNSTKQDWAMSTNTRVELTFVNQTYQITLLLAVELDNTNVTKPVTFHVLPVNEYPPEVVAVPDILITEGNVTLPYFLAGLLDYFKDRDCPREHLVLSITKYSSTESVYQEFYKEESSSNGGSLHQLRNLINRRNVSGAEQVTKDFR</sequence>
<organism evidence="1">
    <name type="scientific">Magallana gigas</name>
    <name type="common">Pacific oyster</name>
    <name type="synonym">Crassostrea gigas</name>
    <dbReference type="NCBI Taxonomy" id="29159"/>
    <lineage>
        <taxon>Eukaryota</taxon>
        <taxon>Metazoa</taxon>
        <taxon>Spiralia</taxon>
        <taxon>Lophotrochozoa</taxon>
        <taxon>Mollusca</taxon>
        <taxon>Bivalvia</taxon>
        <taxon>Autobranchia</taxon>
        <taxon>Pteriomorphia</taxon>
        <taxon>Ostreida</taxon>
        <taxon>Ostreoidea</taxon>
        <taxon>Ostreidae</taxon>
        <taxon>Magallana</taxon>
    </lineage>
</organism>
<evidence type="ECO:0000313" key="1">
    <source>
        <dbReference type="EMBL" id="EKC34376.1"/>
    </source>
</evidence>
<gene>
    <name evidence="1" type="ORF">CGI_10017679</name>
</gene>
<proteinExistence type="predicted"/>
<dbReference type="InParanoid" id="K1RJE7"/>
<dbReference type="HOGENOM" id="CLU_1596138_0_0_1"/>
<accession>K1RJE7</accession>
<reference evidence="1" key="1">
    <citation type="journal article" date="2012" name="Nature">
        <title>The oyster genome reveals stress adaptation and complexity of shell formation.</title>
        <authorList>
            <person name="Zhang G."/>
            <person name="Fang X."/>
            <person name="Guo X."/>
            <person name="Li L."/>
            <person name="Luo R."/>
            <person name="Xu F."/>
            <person name="Yang P."/>
            <person name="Zhang L."/>
            <person name="Wang X."/>
            <person name="Qi H."/>
            <person name="Xiong Z."/>
            <person name="Que H."/>
            <person name="Xie Y."/>
            <person name="Holland P.W."/>
            <person name="Paps J."/>
            <person name="Zhu Y."/>
            <person name="Wu F."/>
            <person name="Chen Y."/>
            <person name="Wang J."/>
            <person name="Peng C."/>
            <person name="Meng J."/>
            <person name="Yang L."/>
            <person name="Liu J."/>
            <person name="Wen B."/>
            <person name="Zhang N."/>
            <person name="Huang Z."/>
            <person name="Zhu Q."/>
            <person name="Feng Y."/>
            <person name="Mount A."/>
            <person name="Hedgecock D."/>
            <person name="Xu Z."/>
            <person name="Liu Y."/>
            <person name="Domazet-Loso T."/>
            <person name="Du Y."/>
            <person name="Sun X."/>
            <person name="Zhang S."/>
            <person name="Liu B."/>
            <person name="Cheng P."/>
            <person name="Jiang X."/>
            <person name="Li J."/>
            <person name="Fan D."/>
            <person name="Wang W."/>
            <person name="Fu W."/>
            <person name="Wang T."/>
            <person name="Wang B."/>
            <person name="Zhang J."/>
            <person name="Peng Z."/>
            <person name="Li Y."/>
            <person name="Li N."/>
            <person name="Wang J."/>
            <person name="Chen M."/>
            <person name="He Y."/>
            <person name="Tan F."/>
            <person name="Song X."/>
            <person name="Zheng Q."/>
            <person name="Huang R."/>
            <person name="Yang H."/>
            <person name="Du X."/>
            <person name="Chen L."/>
            <person name="Yang M."/>
            <person name="Gaffney P.M."/>
            <person name="Wang S."/>
            <person name="Luo L."/>
            <person name="She Z."/>
            <person name="Ming Y."/>
            <person name="Huang W."/>
            <person name="Zhang S."/>
            <person name="Huang B."/>
            <person name="Zhang Y."/>
            <person name="Qu T."/>
            <person name="Ni P."/>
            <person name="Miao G."/>
            <person name="Wang J."/>
            <person name="Wang Q."/>
            <person name="Steinberg C.E."/>
            <person name="Wang H."/>
            <person name="Li N."/>
            <person name="Qian L."/>
            <person name="Zhang G."/>
            <person name="Li Y."/>
            <person name="Yang H."/>
            <person name="Liu X."/>
            <person name="Wang J."/>
            <person name="Yin Y."/>
            <person name="Wang J."/>
        </authorList>
    </citation>
    <scope>NUCLEOTIDE SEQUENCE [LARGE SCALE GENOMIC DNA]</scope>
    <source>
        <strain evidence="1">05x7-T-G4-1.051#20</strain>
    </source>
</reference>
<dbReference type="EMBL" id="JH816346">
    <property type="protein sequence ID" value="EKC34376.1"/>
    <property type="molecule type" value="Genomic_DNA"/>
</dbReference>
<dbReference type="AlphaFoldDB" id="K1RJE7"/>
<name>K1RJE7_MAGGI</name>
<protein>
    <submittedName>
        <fullName evidence="1">Uncharacterized protein</fullName>
    </submittedName>
</protein>